<sequence length="156" mass="18178">MAPNLLSCLTLIQISLYIMAPGKQKQFSDQPRTSHHQYGRPKNRKKLDCNRRMVKPIQQGLNISSNNQIQPNGLSFIQVTPHVHFWILGACGIFSSEAMVLILNIFIVLALKYFKLGARRYLRIKASRNLAMIAIWFYIQQKKLYNTILFQFFENF</sequence>
<dbReference type="EMBL" id="REGN01000269">
    <property type="protein sequence ID" value="RNA43145.1"/>
    <property type="molecule type" value="Genomic_DNA"/>
</dbReference>
<dbReference type="AlphaFoldDB" id="A0A3M7T5B4"/>
<accession>A0A3M7T5B4</accession>
<comment type="caution">
    <text evidence="4">The sequence shown here is derived from an EMBL/GenBank/DDBJ whole genome shotgun (WGS) entry which is preliminary data.</text>
</comment>
<protein>
    <recommendedName>
        <fullName evidence="6">Transmembrane protein</fullName>
    </recommendedName>
</protein>
<dbReference type="Proteomes" id="UP000276133">
    <property type="component" value="Unassembled WGS sequence"/>
</dbReference>
<evidence type="ECO:0000256" key="1">
    <source>
        <dbReference type="SAM" id="MobiDB-lite"/>
    </source>
</evidence>
<evidence type="ECO:0008006" key="6">
    <source>
        <dbReference type="Google" id="ProtNLM"/>
    </source>
</evidence>
<feature type="signal peptide" evidence="3">
    <location>
        <begin position="1"/>
        <end position="24"/>
    </location>
</feature>
<feature type="chain" id="PRO_5017932260" description="Transmembrane protein" evidence="3">
    <location>
        <begin position="25"/>
        <end position="156"/>
    </location>
</feature>
<feature type="region of interest" description="Disordered" evidence="1">
    <location>
        <begin position="26"/>
        <end position="45"/>
    </location>
</feature>
<feature type="transmembrane region" description="Helical" evidence="2">
    <location>
        <begin position="85"/>
        <end position="110"/>
    </location>
</feature>
<feature type="transmembrane region" description="Helical" evidence="2">
    <location>
        <begin position="122"/>
        <end position="139"/>
    </location>
</feature>
<keyword evidence="2" id="KW-1133">Transmembrane helix</keyword>
<evidence type="ECO:0000313" key="4">
    <source>
        <dbReference type="EMBL" id="RNA43145.1"/>
    </source>
</evidence>
<keyword evidence="3" id="KW-0732">Signal</keyword>
<evidence type="ECO:0000256" key="2">
    <source>
        <dbReference type="SAM" id="Phobius"/>
    </source>
</evidence>
<reference evidence="4 5" key="1">
    <citation type="journal article" date="2018" name="Sci. Rep.">
        <title>Genomic signatures of local adaptation to the degree of environmental predictability in rotifers.</title>
        <authorList>
            <person name="Franch-Gras L."/>
            <person name="Hahn C."/>
            <person name="Garcia-Roger E.M."/>
            <person name="Carmona M.J."/>
            <person name="Serra M."/>
            <person name="Gomez A."/>
        </authorList>
    </citation>
    <scope>NUCLEOTIDE SEQUENCE [LARGE SCALE GENOMIC DNA]</scope>
    <source>
        <strain evidence="4">HYR1</strain>
    </source>
</reference>
<organism evidence="4 5">
    <name type="scientific">Brachionus plicatilis</name>
    <name type="common">Marine rotifer</name>
    <name type="synonym">Brachionus muelleri</name>
    <dbReference type="NCBI Taxonomy" id="10195"/>
    <lineage>
        <taxon>Eukaryota</taxon>
        <taxon>Metazoa</taxon>
        <taxon>Spiralia</taxon>
        <taxon>Gnathifera</taxon>
        <taxon>Rotifera</taxon>
        <taxon>Eurotatoria</taxon>
        <taxon>Monogononta</taxon>
        <taxon>Pseudotrocha</taxon>
        <taxon>Ploima</taxon>
        <taxon>Brachionidae</taxon>
        <taxon>Brachionus</taxon>
    </lineage>
</organism>
<name>A0A3M7T5B4_BRAPC</name>
<proteinExistence type="predicted"/>
<keyword evidence="2" id="KW-0472">Membrane</keyword>
<evidence type="ECO:0000313" key="5">
    <source>
        <dbReference type="Proteomes" id="UP000276133"/>
    </source>
</evidence>
<keyword evidence="5" id="KW-1185">Reference proteome</keyword>
<keyword evidence="2" id="KW-0812">Transmembrane</keyword>
<feature type="compositionally biased region" description="Basic residues" evidence="1">
    <location>
        <begin position="33"/>
        <end position="45"/>
    </location>
</feature>
<gene>
    <name evidence="4" type="ORF">BpHYR1_020687</name>
</gene>
<evidence type="ECO:0000256" key="3">
    <source>
        <dbReference type="SAM" id="SignalP"/>
    </source>
</evidence>